<keyword evidence="3" id="KW-1185">Reference proteome</keyword>
<dbReference type="EMBL" id="KN817573">
    <property type="protein sequence ID" value="KJA19846.1"/>
    <property type="molecule type" value="Genomic_DNA"/>
</dbReference>
<evidence type="ECO:0000313" key="3">
    <source>
        <dbReference type="Proteomes" id="UP000054270"/>
    </source>
</evidence>
<feature type="region of interest" description="Disordered" evidence="1">
    <location>
        <begin position="55"/>
        <end position="75"/>
    </location>
</feature>
<gene>
    <name evidence="2" type="ORF">HYPSUDRAFT_43963</name>
</gene>
<feature type="compositionally biased region" description="Gly residues" evidence="1">
    <location>
        <begin position="57"/>
        <end position="68"/>
    </location>
</feature>
<evidence type="ECO:0000256" key="1">
    <source>
        <dbReference type="SAM" id="MobiDB-lite"/>
    </source>
</evidence>
<name>A0A0D2NTF0_HYPSF</name>
<evidence type="ECO:0000313" key="2">
    <source>
        <dbReference type="EMBL" id="KJA19846.1"/>
    </source>
</evidence>
<dbReference type="Proteomes" id="UP000054270">
    <property type="component" value="Unassembled WGS sequence"/>
</dbReference>
<protein>
    <submittedName>
        <fullName evidence="2">Uncharacterized protein</fullName>
    </submittedName>
</protein>
<feature type="non-terminal residue" evidence="2">
    <location>
        <position position="1"/>
    </location>
</feature>
<accession>A0A0D2NTF0</accession>
<reference evidence="3" key="1">
    <citation type="submission" date="2014-04" db="EMBL/GenBank/DDBJ databases">
        <title>Evolutionary Origins and Diversification of the Mycorrhizal Mutualists.</title>
        <authorList>
            <consortium name="DOE Joint Genome Institute"/>
            <consortium name="Mycorrhizal Genomics Consortium"/>
            <person name="Kohler A."/>
            <person name="Kuo A."/>
            <person name="Nagy L.G."/>
            <person name="Floudas D."/>
            <person name="Copeland A."/>
            <person name="Barry K.W."/>
            <person name="Cichocki N."/>
            <person name="Veneault-Fourrey C."/>
            <person name="LaButti K."/>
            <person name="Lindquist E.A."/>
            <person name="Lipzen A."/>
            <person name="Lundell T."/>
            <person name="Morin E."/>
            <person name="Murat C."/>
            <person name="Riley R."/>
            <person name="Ohm R."/>
            <person name="Sun H."/>
            <person name="Tunlid A."/>
            <person name="Henrissat B."/>
            <person name="Grigoriev I.V."/>
            <person name="Hibbett D.S."/>
            <person name="Martin F."/>
        </authorList>
    </citation>
    <scope>NUCLEOTIDE SEQUENCE [LARGE SCALE GENOMIC DNA]</scope>
    <source>
        <strain evidence="3">FD-334 SS-4</strain>
    </source>
</reference>
<dbReference type="AlphaFoldDB" id="A0A0D2NTF0"/>
<sequence>MTGPAAYPGASLAPLRIPLRACSVPCSVPFIPLHRNLPCAPCALAPRGRTRRVAAAGVGGVRGGGGGTPRRRQAR</sequence>
<organism evidence="2 3">
    <name type="scientific">Hypholoma sublateritium (strain FD-334 SS-4)</name>
    <dbReference type="NCBI Taxonomy" id="945553"/>
    <lineage>
        <taxon>Eukaryota</taxon>
        <taxon>Fungi</taxon>
        <taxon>Dikarya</taxon>
        <taxon>Basidiomycota</taxon>
        <taxon>Agaricomycotina</taxon>
        <taxon>Agaricomycetes</taxon>
        <taxon>Agaricomycetidae</taxon>
        <taxon>Agaricales</taxon>
        <taxon>Agaricineae</taxon>
        <taxon>Strophariaceae</taxon>
        <taxon>Hypholoma</taxon>
    </lineage>
</organism>
<proteinExistence type="predicted"/>